<keyword evidence="5" id="KW-0106">Calcium</keyword>
<evidence type="ECO:0000256" key="8">
    <source>
        <dbReference type="SAM" id="MobiDB-lite"/>
    </source>
</evidence>
<keyword evidence="7 9" id="KW-0472">Membrane</keyword>
<organism evidence="11 12">
    <name type="scientific">Mytilus galloprovincialis</name>
    <name type="common">Mediterranean mussel</name>
    <dbReference type="NCBI Taxonomy" id="29158"/>
    <lineage>
        <taxon>Eukaryota</taxon>
        <taxon>Metazoa</taxon>
        <taxon>Spiralia</taxon>
        <taxon>Lophotrochozoa</taxon>
        <taxon>Mollusca</taxon>
        <taxon>Bivalvia</taxon>
        <taxon>Autobranchia</taxon>
        <taxon>Pteriomorphia</taxon>
        <taxon>Mytilida</taxon>
        <taxon>Mytiloidea</taxon>
        <taxon>Mytilidae</taxon>
        <taxon>Mytilinae</taxon>
        <taxon>Mytilus</taxon>
    </lineage>
</organism>
<dbReference type="PROSITE" id="PS50004">
    <property type="entry name" value="C2"/>
    <property type="match status" value="3"/>
</dbReference>
<evidence type="ECO:0000259" key="10">
    <source>
        <dbReference type="PROSITE" id="PS50004"/>
    </source>
</evidence>
<dbReference type="AlphaFoldDB" id="A0A8B6E509"/>
<keyword evidence="6 9" id="KW-1133">Transmembrane helix</keyword>
<feature type="transmembrane region" description="Helical" evidence="9">
    <location>
        <begin position="653"/>
        <end position="677"/>
    </location>
</feature>
<dbReference type="GO" id="GO:0030672">
    <property type="term" value="C:synaptic vesicle membrane"/>
    <property type="evidence" value="ECO:0007669"/>
    <property type="project" value="TreeGrafter"/>
</dbReference>
<dbReference type="InterPro" id="IPR000008">
    <property type="entry name" value="C2_dom"/>
</dbReference>
<reference evidence="11" key="1">
    <citation type="submission" date="2018-11" db="EMBL/GenBank/DDBJ databases">
        <authorList>
            <person name="Alioto T."/>
            <person name="Alioto T."/>
        </authorList>
    </citation>
    <scope>NUCLEOTIDE SEQUENCE</scope>
</reference>
<evidence type="ECO:0000256" key="3">
    <source>
        <dbReference type="ARBA" id="ARBA00022723"/>
    </source>
</evidence>
<comment type="subcellular location">
    <subcellularLocation>
        <location evidence="1">Membrane</location>
        <topology evidence="1">Multi-pass membrane protein</topology>
    </subcellularLocation>
</comment>
<sequence length="837" mass="95569">MSSSEEEKSNVLSSASVIMARHKKKKWRHKFVSGLTGSSKKIKKLKKSRSISQSVGCLIESTTKTALGDLNSYHNSWGNFDTLSVGSTGHMSDDGRSMDSQDSRDSLDRLSVPVQYSDSGILDSSQESLLSTDRDDDLSEIGLRQRKHSMQHHACYDLEIILKEGRDLVIRDSSGTSDPYVKFKLGNKMLHKSKTVYKNLNPQWNETFHLLIEDLFQPVQLQVYDYDRGRFDDPMGSADIDLSLIELNESSELKLELSDGGKEEYMGYLLLQCTLTPKTSPSTRKAYTQSSRVKSTRMGDAAKKMKNQIWTGVVTIVLVEGSNLIAMDDNGFSDPYVKFKLGTEKYKSKHKLKTLNPRWLEQFDLRMFDDQSNLLELSVYDHDSRGRDDFMGRAVIDLSGIEKEVTHTIDQPLEDEGGIIKLLLTISGTVGTETISDLANYTSNPREKIEIVRKYGLFNSFKNIKDIGWLQIKVFRAQGLIAADFGGTSDPFCVLELDNARLQTQTEYKTLNPEWNKVFTFNIKDIHSILEVTVYDEDRDKKVEFLGKIAIPLLNVRCGEKRWYTLKDKKLLNRTKGAIMLEIDVVYNPVKSAIRTVNPREEKYMKPEPKFKIATMKRNIARVTQMVSSFTEVGKFLNSCFEWESKPRTITAFIVYLVAVWFFEPYMLPITLLLVFLKNLAFSSMQTAFSTEPTNDLYVDEDDDDDDDETKLEKDEKKSVHEIYKAAQEVCLQVQQGMDMVASLGERFKNTFNWTVPWLSTFAVILLSVGAVILYFIPVRVLVMLWGINKFTKKLRAPNAIPNNELLDFLSRVPSDSELVQYKELRPDIPNLKKKRS</sequence>
<dbReference type="SUPFAM" id="SSF49562">
    <property type="entry name" value="C2 domain (Calcium/lipid-binding domain, CaLB)"/>
    <property type="match status" value="3"/>
</dbReference>
<keyword evidence="2 9" id="KW-0812">Transmembrane</keyword>
<evidence type="ECO:0000313" key="12">
    <source>
        <dbReference type="Proteomes" id="UP000596742"/>
    </source>
</evidence>
<evidence type="ECO:0000256" key="4">
    <source>
        <dbReference type="ARBA" id="ARBA00022737"/>
    </source>
</evidence>
<proteinExistence type="predicted"/>
<dbReference type="FunFam" id="2.60.40.150:FF:000050">
    <property type="entry name" value="Multiple C2 and transmembrane domain containing 1"/>
    <property type="match status" value="1"/>
</dbReference>
<dbReference type="PRINTS" id="PR00360">
    <property type="entry name" value="C2DOMAIN"/>
</dbReference>
<dbReference type="EMBL" id="UYJE01004474">
    <property type="protein sequence ID" value="VDI28318.1"/>
    <property type="molecule type" value="Genomic_DNA"/>
</dbReference>
<evidence type="ECO:0000256" key="7">
    <source>
        <dbReference type="ARBA" id="ARBA00023136"/>
    </source>
</evidence>
<evidence type="ECO:0000256" key="5">
    <source>
        <dbReference type="ARBA" id="ARBA00022837"/>
    </source>
</evidence>
<evidence type="ECO:0000313" key="11">
    <source>
        <dbReference type="EMBL" id="VDI28318.1"/>
    </source>
</evidence>
<dbReference type="PANTHER" id="PTHR45911:SF4">
    <property type="entry name" value="MULTIPLE C2 AND TRANSMEMBRANE DOMAIN-CONTAINING PROTEIN"/>
    <property type="match status" value="1"/>
</dbReference>
<accession>A0A8B6E509</accession>
<protein>
    <recommendedName>
        <fullName evidence="10">C2 domain-containing protein</fullName>
    </recommendedName>
</protein>
<dbReference type="GO" id="GO:0046928">
    <property type="term" value="P:regulation of neurotransmitter secretion"/>
    <property type="evidence" value="ECO:0007669"/>
    <property type="project" value="TreeGrafter"/>
</dbReference>
<feature type="compositionally biased region" description="Basic and acidic residues" evidence="8">
    <location>
        <begin position="91"/>
        <end position="107"/>
    </location>
</feature>
<dbReference type="PANTHER" id="PTHR45911">
    <property type="entry name" value="C2 DOMAIN-CONTAINING PROTEIN"/>
    <property type="match status" value="1"/>
</dbReference>
<dbReference type="CDD" id="cd08376">
    <property type="entry name" value="C2B_MCTP_PRT"/>
    <property type="match status" value="1"/>
</dbReference>
<dbReference type="CDD" id="cd08377">
    <property type="entry name" value="C2C_MCTP_PRT"/>
    <property type="match status" value="1"/>
</dbReference>
<dbReference type="OrthoDB" id="5973539at2759"/>
<dbReference type="GO" id="GO:0005509">
    <property type="term" value="F:calcium ion binding"/>
    <property type="evidence" value="ECO:0007669"/>
    <property type="project" value="TreeGrafter"/>
</dbReference>
<dbReference type="InterPro" id="IPR035892">
    <property type="entry name" value="C2_domain_sf"/>
</dbReference>
<dbReference type="SMART" id="SM00239">
    <property type="entry name" value="C2"/>
    <property type="match status" value="3"/>
</dbReference>
<dbReference type="Pfam" id="PF00168">
    <property type="entry name" value="C2"/>
    <property type="match status" value="3"/>
</dbReference>
<feature type="domain" description="C2" evidence="10">
    <location>
        <begin position="297"/>
        <end position="413"/>
    </location>
</feature>
<keyword evidence="12" id="KW-1185">Reference proteome</keyword>
<feature type="domain" description="C2" evidence="10">
    <location>
        <begin position="445"/>
        <end position="568"/>
    </location>
</feature>
<name>A0A8B6E509_MYTGA</name>
<gene>
    <name evidence="11" type="ORF">MGAL_10B014932</name>
</gene>
<dbReference type="CDD" id="cd04042">
    <property type="entry name" value="C2A_MCTP_PRT"/>
    <property type="match status" value="1"/>
</dbReference>
<evidence type="ECO:0000256" key="2">
    <source>
        <dbReference type="ARBA" id="ARBA00022692"/>
    </source>
</evidence>
<dbReference type="FunFam" id="2.60.40.150:FF:000167">
    <property type="entry name" value="Multiple C2 domains, transmembrane 2a"/>
    <property type="match status" value="1"/>
</dbReference>
<dbReference type="Pfam" id="PF08372">
    <property type="entry name" value="PRT_C"/>
    <property type="match status" value="1"/>
</dbReference>
<dbReference type="InterPro" id="IPR013583">
    <property type="entry name" value="MCTP_C"/>
</dbReference>
<feature type="region of interest" description="Disordered" evidence="8">
    <location>
        <begin position="88"/>
        <end position="107"/>
    </location>
</feature>
<dbReference type="Proteomes" id="UP000596742">
    <property type="component" value="Unassembled WGS sequence"/>
</dbReference>
<evidence type="ECO:0000256" key="1">
    <source>
        <dbReference type="ARBA" id="ARBA00004141"/>
    </source>
</evidence>
<evidence type="ECO:0000256" key="6">
    <source>
        <dbReference type="ARBA" id="ARBA00022989"/>
    </source>
</evidence>
<feature type="transmembrane region" description="Helical" evidence="9">
    <location>
        <begin position="756"/>
        <end position="777"/>
    </location>
</feature>
<keyword evidence="3" id="KW-0479">Metal-binding</keyword>
<keyword evidence="4" id="KW-0677">Repeat</keyword>
<comment type="caution">
    <text evidence="11">The sequence shown here is derived from an EMBL/GenBank/DDBJ whole genome shotgun (WGS) entry which is preliminary data.</text>
</comment>
<dbReference type="Gene3D" id="2.60.40.150">
    <property type="entry name" value="C2 domain"/>
    <property type="match status" value="3"/>
</dbReference>
<feature type="domain" description="C2" evidence="10">
    <location>
        <begin position="135"/>
        <end position="255"/>
    </location>
</feature>
<evidence type="ECO:0000256" key="9">
    <source>
        <dbReference type="SAM" id="Phobius"/>
    </source>
</evidence>